<dbReference type="InParanoid" id="K5XG71"/>
<gene>
    <name evidence="2" type="ORF">AGABI1DRAFT_134870</name>
</gene>
<keyword evidence="3" id="KW-1185">Reference proteome</keyword>
<feature type="region of interest" description="Disordered" evidence="1">
    <location>
        <begin position="117"/>
        <end position="150"/>
    </location>
</feature>
<feature type="compositionally biased region" description="Basic and acidic residues" evidence="1">
    <location>
        <begin position="128"/>
        <end position="150"/>
    </location>
</feature>
<proteinExistence type="predicted"/>
<organism evidence="2 3">
    <name type="scientific">Agaricus bisporus var. burnettii (strain JB137-S8 / ATCC MYA-4627 / FGSC 10392)</name>
    <name type="common">White button mushroom</name>
    <dbReference type="NCBI Taxonomy" id="597362"/>
    <lineage>
        <taxon>Eukaryota</taxon>
        <taxon>Fungi</taxon>
        <taxon>Dikarya</taxon>
        <taxon>Basidiomycota</taxon>
        <taxon>Agaricomycotina</taxon>
        <taxon>Agaricomycetes</taxon>
        <taxon>Agaricomycetidae</taxon>
        <taxon>Agaricales</taxon>
        <taxon>Agaricineae</taxon>
        <taxon>Agaricaceae</taxon>
        <taxon>Agaricus</taxon>
    </lineage>
</organism>
<dbReference type="AlphaFoldDB" id="K5XG71"/>
<evidence type="ECO:0000256" key="1">
    <source>
        <dbReference type="SAM" id="MobiDB-lite"/>
    </source>
</evidence>
<dbReference type="EMBL" id="JH972824">
    <property type="protein sequence ID" value="EKM73390.1"/>
    <property type="molecule type" value="Genomic_DNA"/>
</dbReference>
<evidence type="ECO:0000313" key="2">
    <source>
        <dbReference type="EMBL" id="EKM73390.1"/>
    </source>
</evidence>
<accession>K5XG71</accession>
<evidence type="ECO:0000313" key="3">
    <source>
        <dbReference type="Proteomes" id="UP000008493"/>
    </source>
</evidence>
<dbReference type="KEGG" id="abp:AGABI1DRAFT134870"/>
<sequence length="150" mass="16737">MGLSANARGLTADKRGFRQFPKALLEAPSRRKIKKIQYIFNHSSPRNDFRCVVPKQNDIGALSAYGTLSHNNARKTVLERRDRLASEAPDALTNRPVASAPLTQTELRASIVEKVAAAGPSTRRLRPPRREGPLDAWLIRKESNPAERED</sequence>
<dbReference type="Proteomes" id="UP000008493">
    <property type="component" value="Unassembled WGS sequence"/>
</dbReference>
<protein>
    <submittedName>
        <fullName evidence="2">Uncharacterized protein</fullName>
    </submittedName>
</protein>
<name>K5XG71_AGABU</name>
<reference evidence="3" key="1">
    <citation type="journal article" date="2012" name="Proc. Natl. Acad. Sci. U.S.A.">
        <title>Genome sequence of the button mushroom Agaricus bisporus reveals mechanisms governing adaptation to a humic-rich ecological niche.</title>
        <authorList>
            <person name="Morin E."/>
            <person name="Kohler A."/>
            <person name="Baker A.R."/>
            <person name="Foulongne-Oriol M."/>
            <person name="Lombard V."/>
            <person name="Nagy L.G."/>
            <person name="Ohm R.A."/>
            <person name="Patyshakuliyeva A."/>
            <person name="Brun A."/>
            <person name="Aerts A.L."/>
            <person name="Bailey A.M."/>
            <person name="Billette C."/>
            <person name="Coutinho P.M."/>
            <person name="Deakin G."/>
            <person name="Doddapaneni H."/>
            <person name="Floudas D."/>
            <person name="Grimwood J."/>
            <person name="Hilden K."/>
            <person name="Kuees U."/>
            <person name="LaButti K.M."/>
            <person name="Lapidus A."/>
            <person name="Lindquist E.A."/>
            <person name="Lucas S.M."/>
            <person name="Murat C."/>
            <person name="Riley R.W."/>
            <person name="Salamov A.A."/>
            <person name="Schmutz J."/>
            <person name="Subramanian V."/>
            <person name="Woesten H.A.B."/>
            <person name="Xu J."/>
            <person name="Eastwood D.C."/>
            <person name="Foster G.D."/>
            <person name="Sonnenberg A.S."/>
            <person name="Cullen D."/>
            <person name="de Vries R.P."/>
            <person name="Lundell T."/>
            <person name="Hibbett D.S."/>
            <person name="Henrissat B."/>
            <person name="Burton K.S."/>
            <person name="Kerrigan R.W."/>
            <person name="Challen M.P."/>
            <person name="Grigoriev I.V."/>
            <person name="Martin F."/>
        </authorList>
    </citation>
    <scope>NUCLEOTIDE SEQUENCE [LARGE SCALE GENOMIC DNA]</scope>
    <source>
        <strain evidence="3">JB137-S8 / ATCC MYA-4627 / FGSC 10392</strain>
    </source>
</reference>
<dbReference type="RefSeq" id="XP_007335971.1">
    <property type="nucleotide sequence ID" value="XM_007335909.1"/>
</dbReference>
<dbReference type="HOGENOM" id="CLU_1739969_0_0_1"/>
<dbReference type="GeneID" id="18828401"/>